<proteinExistence type="predicted"/>
<organism evidence="2 3">
    <name type="scientific">Furculomyces boomerangus</name>
    <dbReference type="NCBI Taxonomy" id="61424"/>
    <lineage>
        <taxon>Eukaryota</taxon>
        <taxon>Fungi</taxon>
        <taxon>Fungi incertae sedis</taxon>
        <taxon>Zoopagomycota</taxon>
        <taxon>Kickxellomycotina</taxon>
        <taxon>Harpellomycetes</taxon>
        <taxon>Harpellales</taxon>
        <taxon>Harpellaceae</taxon>
        <taxon>Furculomyces</taxon>
    </lineage>
</organism>
<keyword evidence="3" id="KW-1185">Reference proteome</keyword>
<reference evidence="2 3" key="1">
    <citation type="journal article" date="2018" name="MBio">
        <title>Comparative Genomics Reveals the Core Gene Toolbox for the Fungus-Insect Symbiosis.</title>
        <authorList>
            <person name="Wang Y."/>
            <person name="Stata M."/>
            <person name="Wang W."/>
            <person name="Stajich J.E."/>
            <person name="White M.M."/>
            <person name="Moncalvo J.M."/>
        </authorList>
    </citation>
    <scope>NUCLEOTIDE SEQUENCE [LARGE SCALE GENOMIC DNA]</scope>
    <source>
        <strain evidence="2 3">AUS-77-4</strain>
    </source>
</reference>
<comment type="caution">
    <text evidence="2">The sequence shown here is derived from an EMBL/GenBank/DDBJ whole genome shotgun (WGS) entry which is preliminary data.</text>
</comment>
<gene>
    <name evidence="2" type="ORF">BB559_007088</name>
</gene>
<evidence type="ECO:0000313" key="3">
    <source>
        <dbReference type="Proteomes" id="UP000245699"/>
    </source>
</evidence>
<feature type="region of interest" description="Disordered" evidence="1">
    <location>
        <begin position="94"/>
        <end position="120"/>
    </location>
</feature>
<accession>A0A2T9XZ34</accession>
<protein>
    <submittedName>
        <fullName evidence="2">Uncharacterized protein</fullName>
    </submittedName>
</protein>
<dbReference type="EMBL" id="MBFT01001097">
    <property type="protein sequence ID" value="PVU85330.1"/>
    <property type="molecule type" value="Genomic_DNA"/>
</dbReference>
<sequence>MPNYDKVQYIHPEVESHFYTLFTEQEIPTVVVSEIELSSQILSKIKDKLEQKNYYAYETTENHTIGKKSYVIALTLESIKNVSHLKLFDYSQKPWNNKPTVLPSKKKTGRPKGISKNASW</sequence>
<feature type="non-terminal residue" evidence="2">
    <location>
        <position position="120"/>
    </location>
</feature>
<evidence type="ECO:0000313" key="2">
    <source>
        <dbReference type="EMBL" id="PVU85330.1"/>
    </source>
</evidence>
<dbReference type="AlphaFoldDB" id="A0A2T9XZ34"/>
<evidence type="ECO:0000256" key="1">
    <source>
        <dbReference type="SAM" id="MobiDB-lite"/>
    </source>
</evidence>
<name>A0A2T9XZ34_9FUNG</name>
<dbReference type="Proteomes" id="UP000245699">
    <property type="component" value="Unassembled WGS sequence"/>
</dbReference>